<evidence type="ECO:0000256" key="1">
    <source>
        <dbReference type="SAM" id="MobiDB-lite"/>
    </source>
</evidence>
<dbReference type="InterPro" id="IPR047951">
    <property type="entry name" value="Transpos_ISL3"/>
</dbReference>
<comment type="caution">
    <text evidence="2">The sequence shown here is derived from an EMBL/GenBank/DDBJ whole genome shotgun (WGS) entry which is preliminary data.</text>
</comment>
<protein>
    <recommendedName>
        <fullName evidence="4">Aminotransferase class III-fold pyridoxal phosphate-dependent enzyme</fullName>
    </recommendedName>
</protein>
<accession>A0ABP7SLK1</accession>
<keyword evidence="3" id="KW-1185">Reference proteome</keyword>
<evidence type="ECO:0000313" key="3">
    <source>
        <dbReference type="Proteomes" id="UP001500456"/>
    </source>
</evidence>
<dbReference type="PANTHER" id="PTHR33498:SF1">
    <property type="entry name" value="TRANSPOSASE FOR INSERTION SEQUENCE ELEMENT IS1557"/>
    <property type="match status" value="1"/>
</dbReference>
<name>A0ABP7SLK1_9ACTN</name>
<organism evidence="2 3">
    <name type="scientific">Streptomyces plumbiresistens</name>
    <dbReference type="NCBI Taxonomy" id="511811"/>
    <lineage>
        <taxon>Bacteria</taxon>
        <taxon>Bacillati</taxon>
        <taxon>Actinomycetota</taxon>
        <taxon>Actinomycetes</taxon>
        <taxon>Kitasatosporales</taxon>
        <taxon>Streptomycetaceae</taxon>
        <taxon>Streptomyces</taxon>
    </lineage>
</organism>
<reference evidence="3" key="1">
    <citation type="journal article" date="2019" name="Int. J. Syst. Evol. Microbiol.">
        <title>The Global Catalogue of Microorganisms (GCM) 10K type strain sequencing project: providing services to taxonomists for standard genome sequencing and annotation.</title>
        <authorList>
            <consortium name="The Broad Institute Genomics Platform"/>
            <consortium name="The Broad Institute Genome Sequencing Center for Infectious Disease"/>
            <person name="Wu L."/>
            <person name="Ma J."/>
        </authorList>
    </citation>
    <scope>NUCLEOTIDE SEQUENCE [LARGE SCALE GENOMIC DNA]</scope>
    <source>
        <strain evidence="3">JCM 16924</strain>
    </source>
</reference>
<dbReference type="EMBL" id="BAAAZX010000021">
    <property type="protein sequence ID" value="GAA4013184.1"/>
    <property type="molecule type" value="Genomic_DNA"/>
</dbReference>
<evidence type="ECO:0000313" key="2">
    <source>
        <dbReference type="EMBL" id="GAA4013184.1"/>
    </source>
</evidence>
<gene>
    <name evidence="2" type="ORF">GCM10022232_64250</name>
</gene>
<dbReference type="PANTHER" id="PTHR33498">
    <property type="entry name" value="TRANSPOSASE FOR INSERTION SEQUENCE ELEMENT IS1557"/>
    <property type="match status" value="1"/>
</dbReference>
<proteinExistence type="predicted"/>
<evidence type="ECO:0008006" key="4">
    <source>
        <dbReference type="Google" id="ProtNLM"/>
    </source>
</evidence>
<sequence length="282" mass="30774">MGGCLVRDGASEGDWVWAGARGVAGGWGGGSARPARRFPGGGARPSERGRPQSAEEFFGLGQECPHSRARMPRSALWRACAQYPEGYGNVRNHVSRTLRGKPQPVGPRTPSARAVTRWVLTHPDDLPENDRLQLKALLANCPELTTPTEHVRSFAHMVTNLQGDQLPEWIEPATATSNLPSLSRFAWHLERDIDAVIAGLTQPWNSGVVEGHALKYQATMEHMDGVHAAIEEAGLLCGISSGCPWVLPPFVITDRECRELGERMAAGVRTYLRSEEGSRKDV</sequence>
<dbReference type="Proteomes" id="UP001500456">
    <property type="component" value="Unassembled WGS sequence"/>
</dbReference>
<feature type="region of interest" description="Disordered" evidence="1">
    <location>
        <begin position="26"/>
        <end position="51"/>
    </location>
</feature>